<keyword evidence="4 6" id="KW-0808">Transferase</keyword>
<evidence type="ECO:0000256" key="6">
    <source>
        <dbReference type="RuleBase" id="RU000481"/>
    </source>
</evidence>
<evidence type="ECO:0000259" key="7">
    <source>
        <dbReference type="Pfam" id="PF00155"/>
    </source>
</evidence>
<dbReference type="InterPro" id="IPR004838">
    <property type="entry name" value="NHTrfase_class1_PyrdxlP-BS"/>
</dbReference>
<dbReference type="PANTHER" id="PTHR46383">
    <property type="entry name" value="ASPARTATE AMINOTRANSFERASE"/>
    <property type="match status" value="1"/>
</dbReference>
<evidence type="ECO:0000256" key="4">
    <source>
        <dbReference type="ARBA" id="ARBA00022679"/>
    </source>
</evidence>
<evidence type="ECO:0000256" key="5">
    <source>
        <dbReference type="ARBA" id="ARBA00022898"/>
    </source>
</evidence>
<dbReference type="PROSITE" id="PS00105">
    <property type="entry name" value="AA_TRANSFER_CLASS_1"/>
    <property type="match status" value="1"/>
</dbReference>
<sequence>MDPRRLLADRTRSIEVSGIRKVFDLGKSLKDPINLSIGQPHFDVPEAIKGAAKDAIDRGQNGYTVTQGLAEFRERIKADLKPLGHADREVIITSGTSGGLLLAMMAVVNPGDEVIVPDPYFVAYPHLVTLAGGTSVYVGTYPNFQIDPAKIEAAITPRTKVILLCSPSNPTGATVPVAVQKQLAEIAARHNVLLLSDEIYKAFHYDTTPRSPAEFDSNVLVIEGFGKTYGMTGWRLGYAHGPKAIIDEMMKLQQFTFVCAPSVVQYAGLAAMDFDVSGIVADYKRKRDRLCAGLRDRFEFDVPGGAFYLFAKTPWGTGTEFVTEAVKNSLLVIPGGVFSRKDTHFRISYAAKDETLDRGIEVLNRLSKG</sequence>
<dbReference type="SUPFAM" id="SSF53383">
    <property type="entry name" value="PLP-dependent transferases"/>
    <property type="match status" value="1"/>
</dbReference>
<keyword evidence="9" id="KW-1185">Reference proteome</keyword>
<reference evidence="9" key="1">
    <citation type="submission" date="2019-08" db="EMBL/GenBank/DDBJ databases">
        <title>Limnoglobus roseus gen. nov., sp. nov., a novel freshwater planctomycete with a giant genome from the family Gemmataceae.</title>
        <authorList>
            <person name="Kulichevskaya I.S."/>
            <person name="Naumoff D.G."/>
            <person name="Miroshnikov K."/>
            <person name="Ivanova A."/>
            <person name="Philippov D.A."/>
            <person name="Hakobyan A."/>
            <person name="Rijpstra I.C."/>
            <person name="Sinninghe Damste J.S."/>
            <person name="Liesack W."/>
            <person name="Dedysh S.N."/>
        </authorList>
    </citation>
    <scope>NUCLEOTIDE SEQUENCE [LARGE SCALE GENOMIC DNA]</scope>
    <source>
        <strain evidence="9">PX52</strain>
    </source>
</reference>
<feature type="domain" description="Aminotransferase class I/classII large" evidence="7">
    <location>
        <begin position="31"/>
        <end position="363"/>
    </location>
</feature>
<dbReference type="Gene3D" id="3.40.640.10">
    <property type="entry name" value="Type I PLP-dependent aspartate aminotransferase-like (Major domain)"/>
    <property type="match status" value="1"/>
</dbReference>
<dbReference type="InterPro" id="IPR050596">
    <property type="entry name" value="AspAT/PAT-like"/>
</dbReference>
<comment type="cofactor">
    <cofactor evidence="1 6">
        <name>pyridoxal 5'-phosphate</name>
        <dbReference type="ChEBI" id="CHEBI:597326"/>
    </cofactor>
</comment>
<dbReference type="KEGG" id="lrs:PX52LOC_07283"/>
<accession>A0A5C1ASH9</accession>
<comment type="similarity">
    <text evidence="2 6">Belongs to the class-I pyridoxal-phosphate-dependent aminotransferase family.</text>
</comment>
<evidence type="ECO:0000256" key="2">
    <source>
        <dbReference type="ARBA" id="ARBA00007441"/>
    </source>
</evidence>
<dbReference type="PANTHER" id="PTHR46383:SF3">
    <property type="entry name" value="ASPARTATE AMINOTRANSFERASE-RELATED"/>
    <property type="match status" value="1"/>
</dbReference>
<keyword evidence="5" id="KW-0663">Pyridoxal phosphate</keyword>
<keyword evidence="3 6" id="KW-0032">Aminotransferase</keyword>
<dbReference type="InterPro" id="IPR004839">
    <property type="entry name" value="Aminotransferase_I/II_large"/>
</dbReference>
<dbReference type="EMBL" id="CP042425">
    <property type="protein sequence ID" value="QEL20194.1"/>
    <property type="molecule type" value="Genomic_DNA"/>
</dbReference>
<protein>
    <recommendedName>
        <fullName evidence="6">Aminotransferase</fullName>
        <ecNumber evidence="6">2.6.1.-</ecNumber>
    </recommendedName>
</protein>
<dbReference type="RefSeq" id="WP_178132593.1">
    <property type="nucleotide sequence ID" value="NZ_CP042425.1"/>
</dbReference>
<gene>
    <name evidence="8" type="ORF">PX52LOC_07283</name>
</gene>
<dbReference type="Pfam" id="PF00155">
    <property type="entry name" value="Aminotran_1_2"/>
    <property type="match status" value="1"/>
</dbReference>
<name>A0A5C1ASH9_9BACT</name>
<dbReference type="Proteomes" id="UP000324974">
    <property type="component" value="Chromosome"/>
</dbReference>
<dbReference type="GO" id="GO:0008483">
    <property type="term" value="F:transaminase activity"/>
    <property type="evidence" value="ECO:0007669"/>
    <property type="project" value="UniProtKB-KW"/>
</dbReference>
<dbReference type="GO" id="GO:0030170">
    <property type="term" value="F:pyridoxal phosphate binding"/>
    <property type="evidence" value="ECO:0007669"/>
    <property type="project" value="InterPro"/>
</dbReference>
<organism evidence="8 9">
    <name type="scientific">Limnoglobus roseus</name>
    <dbReference type="NCBI Taxonomy" id="2598579"/>
    <lineage>
        <taxon>Bacteria</taxon>
        <taxon>Pseudomonadati</taxon>
        <taxon>Planctomycetota</taxon>
        <taxon>Planctomycetia</taxon>
        <taxon>Gemmatales</taxon>
        <taxon>Gemmataceae</taxon>
        <taxon>Limnoglobus</taxon>
    </lineage>
</organism>
<evidence type="ECO:0000313" key="9">
    <source>
        <dbReference type="Proteomes" id="UP000324974"/>
    </source>
</evidence>
<dbReference type="InterPro" id="IPR015421">
    <property type="entry name" value="PyrdxlP-dep_Trfase_major"/>
</dbReference>
<evidence type="ECO:0000313" key="8">
    <source>
        <dbReference type="EMBL" id="QEL20194.1"/>
    </source>
</evidence>
<dbReference type="EC" id="2.6.1.-" evidence="6"/>
<dbReference type="AlphaFoldDB" id="A0A5C1ASH9"/>
<evidence type="ECO:0000256" key="1">
    <source>
        <dbReference type="ARBA" id="ARBA00001933"/>
    </source>
</evidence>
<dbReference type="InterPro" id="IPR015424">
    <property type="entry name" value="PyrdxlP-dep_Trfase"/>
</dbReference>
<evidence type="ECO:0000256" key="3">
    <source>
        <dbReference type="ARBA" id="ARBA00022576"/>
    </source>
</evidence>
<proteinExistence type="inferred from homology"/>
<dbReference type="GO" id="GO:0006520">
    <property type="term" value="P:amino acid metabolic process"/>
    <property type="evidence" value="ECO:0007669"/>
    <property type="project" value="InterPro"/>
</dbReference>
<dbReference type="CDD" id="cd00609">
    <property type="entry name" value="AAT_like"/>
    <property type="match status" value="1"/>
</dbReference>